<organism evidence="1 2">
    <name type="scientific">Undibacterium arcticum</name>
    <dbReference type="NCBI Taxonomy" id="1762892"/>
    <lineage>
        <taxon>Bacteria</taxon>
        <taxon>Pseudomonadati</taxon>
        <taxon>Pseudomonadota</taxon>
        <taxon>Betaproteobacteria</taxon>
        <taxon>Burkholderiales</taxon>
        <taxon>Oxalobacteraceae</taxon>
        <taxon>Undibacterium</taxon>
    </lineage>
</organism>
<gene>
    <name evidence="1" type="ORF">ACFOFO_19475</name>
</gene>
<dbReference type="EMBL" id="JBHRTP010000069">
    <property type="protein sequence ID" value="MFC3110115.1"/>
    <property type="molecule type" value="Genomic_DNA"/>
</dbReference>
<sequence length="156" mass="17084">MNPRAWLLACANCGAHDVIHEKQRVARMRGIAWKRQRVENSIAPVAGISVSIWLPLLASIVLTCDVAVARAAERHAKELTRHIMDITDRAGQGDARPNFLQQIAGRLIVNAIFGVRIFTQIQQGRDFPSLAKTIENRAVTAATDYGNCDGAAAVSW</sequence>
<name>A0ABV7F950_9BURK</name>
<dbReference type="RefSeq" id="WP_390332478.1">
    <property type="nucleotide sequence ID" value="NZ_JBHRTP010000069.1"/>
</dbReference>
<dbReference type="Proteomes" id="UP001595530">
    <property type="component" value="Unassembled WGS sequence"/>
</dbReference>
<protein>
    <submittedName>
        <fullName evidence="1">Uncharacterized protein</fullName>
    </submittedName>
</protein>
<evidence type="ECO:0000313" key="2">
    <source>
        <dbReference type="Proteomes" id="UP001595530"/>
    </source>
</evidence>
<keyword evidence="2" id="KW-1185">Reference proteome</keyword>
<accession>A0ABV7F950</accession>
<evidence type="ECO:0000313" key="1">
    <source>
        <dbReference type="EMBL" id="MFC3110115.1"/>
    </source>
</evidence>
<comment type="caution">
    <text evidence="1">The sequence shown here is derived from an EMBL/GenBank/DDBJ whole genome shotgun (WGS) entry which is preliminary data.</text>
</comment>
<reference evidence="2" key="1">
    <citation type="journal article" date="2019" name="Int. J. Syst. Evol. Microbiol.">
        <title>The Global Catalogue of Microorganisms (GCM) 10K type strain sequencing project: providing services to taxonomists for standard genome sequencing and annotation.</title>
        <authorList>
            <consortium name="The Broad Institute Genomics Platform"/>
            <consortium name="The Broad Institute Genome Sequencing Center for Infectious Disease"/>
            <person name="Wu L."/>
            <person name="Ma J."/>
        </authorList>
    </citation>
    <scope>NUCLEOTIDE SEQUENCE [LARGE SCALE GENOMIC DNA]</scope>
    <source>
        <strain evidence="2">KCTC 42986</strain>
    </source>
</reference>
<proteinExistence type="predicted"/>